<dbReference type="EMBL" id="BQKI01000199">
    <property type="protein sequence ID" value="GJN40997.1"/>
    <property type="molecule type" value="Genomic_DNA"/>
</dbReference>
<evidence type="ECO:0000256" key="2">
    <source>
        <dbReference type="ARBA" id="ARBA00023004"/>
    </source>
</evidence>
<dbReference type="Proteomes" id="UP001054889">
    <property type="component" value="Unassembled WGS sequence"/>
</dbReference>
<feature type="domain" description="Isopenicillin N synthase-like Fe(2+) 2OG dioxygenase" evidence="3">
    <location>
        <begin position="1"/>
        <end position="65"/>
    </location>
</feature>
<dbReference type="Gene3D" id="2.60.120.330">
    <property type="entry name" value="B-lactam Antibiotic, Isopenicillin N Synthase, Chain"/>
    <property type="match status" value="1"/>
</dbReference>
<evidence type="ECO:0000313" key="5">
    <source>
        <dbReference type="EMBL" id="GJN40997.1"/>
    </source>
</evidence>
<evidence type="ECO:0000259" key="3">
    <source>
        <dbReference type="Pfam" id="PF03171"/>
    </source>
</evidence>
<gene>
    <name evidence="5" type="primary">gn00315</name>
    <name evidence="4" type="synonym">gn00210</name>
    <name evidence="4" type="ORF">PR202_gn00210</name>
    <name evidence="5" type="ORF">PR202_gn00315</name>
</gene>
<proteinExistence type="predicted"/>
<dbReference type="Pfam" id="PF03171">
    <property type="entry name" value="2OG-FeII_Oxy"/>
    <property type="match status" value="1"/>
</dbReference>
<accession>A0AAV5G193</accession>
<dbReference type="AlphaFoldDB" id="A0AAV5G193"/>
<evidence type="ECO:0000313" key="6">
    <source>
        <dbReference type="Proteomes" id="UP001054889"/>
    </source>
</evidence>
<dbReference type="InterPro" id="IPR027443">
    <property type="entry name" value="IPNS-like_sf"/>
</dbReference>
<reference evidence="5" key="1">
    <citation type="journal article" date="2018" name="DNA Res.">
        <title>Multiple hybrid de novo genome assembly of finger millet, an orphan allotetraploid crop.</title>
        <authorList>
            <person name="Hatakeyama M."/>
            <person name="Aluri S."/>
            <person name="Balachadran M.T."/>
            <person name="Sivarajan S.R."/>
            <person name="Patrignani A."/>
            <person name="Gruter S."/>
            <person name="Poveda L."/>
            <person name="Shimizu-Inatsugi R."/>
            <person name="Baeten J."/>
            <person name="Francoijs K.J."/>
            <person name="Nataraja K.N."/>
            <person name="Reddy Y.A.N."/>
            <person name="Phadnis S."/>
            <person name="Ravikumar R.L."/>
            <person name="Schlapbach R."/>
            <person name="Sreeman S.M."/>
            <person name="Shimizu K.K."/>
        </authorList>
    </citation>
    <scope>NUCLEOTIDE SEQUENCE</scope>
</reference>
<evidence type="ECO:0000256" key="1">
    <source>
        <dbReference type="ARBA" id="ARBA00022723"/>
    </source>
</evidence>
<reference evidence="5" key="2">
    <citation type="submission" date="2021-12" db="EMBL/GenBank/DDBJ databases">
        <title>Resequencing data analysis of finger millet.</title>
        <authorList>
            <person name="Hatakeyama M."/>
            <person name="Aluri S."/>
            <person name="Balachadran M.T."/>
            <person name="Sivarajan S.R."/>
            <person name="Poveda L."/>
            <person name="Shimizu-Inatsugi R."/>
            <person name="Schlapbach R."/>
            <person name="Sreeman S.M."/>
            <person name="Shimizu K.K."/>
        </authorList>
    </citation>
    <scope>NUCLEOTIDE SEQUENCE</scope>
</reference>
<comment type="caution">
    <text evidence="5">The sequence shown here is derived from an EMBL/GenBank/DDBJ whole genome shotgun (WGS) entry which is preliminary data.</text>
</comment>
<protein>
    <recommendedName>
        <fullName evidence="3">Isopenicillin N synthase-like Fe(2+) 2OG dioxygenase domain-containing protein</fullName>
    </recommendedName>
</protein>
<evidence type="ECO:0000313" key="4">
    <source>
        <dbReference type="EMBL" id="GJN40899.1"/>
    </source>
</evidence>
<dbReference type="InterPro" id="IPR050295">
    <property type="entry name" value="Plant_2OG-oxidoreductases"/>
</dbReference>
<keyword evidence="1" id="KW-0479">Metal-binding</keyword>
<organism evidence="5 6">
    <name type="scientific">Eleusine coracana subsp. coracana</name>
    <dbReference type="NCBI Taxonomy" id="191504"/>
    <lineage>
        <taxon>Eukaryota</taxon>
        <taxon>Viridiplantae</taxon>
        <taxon>Streptophyta</taxon>
        <taxon>Embryophyta</taxon>
        <taxon>Tracheophyta</taxon>
        <taxon>Spermatophyta</taxon>
        <taxon>Magnoliopsida</taxon>
        <taxon>Liliopsida</taxon>
        <taxon>Poales</taxon>
        <taxon>Poaceae</taxon>
        <taxon>PACMAD clade</taxon>
        <taxon>Chloridoideae</taxon>
        <taxon>Cynodonteae</taxon>
        <taxon>Eleusininae</taxon>
        <taxon>Eleusine</taxon>
    </lineage>
</organism>
<sequence>MTILLQDEIGGLHDDRWVDVNPTPRAFIVNIADILQLLSNDKFVSVEHRVVAKNAGPRVSIACVFSTHFHPSSTRVYGPIKELLSEENPPLSKETLVRDYLARYYSIGLDGRAKTALSNFRL</sequence>
<dbReference type="SUPFAM" id="SSF51197">
    <property type="entry name" value="Clavaminate synthase-like"/>
    <property type="match status" value="1"/>
</dbReference>
<dbReference type="PANTHER" id="PTHR47991">
    <property type="entry name" value="OXOGLUTARATE/IRON-DEPENDENT DIOXYGENASE"/>
    <property type="match status" value="1"/>
</dbReference>
<dbReference type="InterPro" id="IPR044861">
    <property type="entry name" value="IPNS-like_FE2OG_OXY"/>
</dbReference>
<keyword evidence="6" id="KW-1185">Reference proteome</keyword>
<name>A0AAV5G193_ELECO</name>
<dbReference type="GO" id="GO:0046872">
    <property type="term" value="F:metal ion binding"/>
    <property type="evidence" value="ECO:0007669"/>
    <property type="project" value="UniProtKB-KW"/>
</dbReference>
<keyword evidence="2" id="KW-0408">Iron</keyword>
<dbReference type="EMBL" id="BQKI01000199">
    <property type="protein sequence ID" value="GJN40899.1"/>
    <property type="molecule type" value="Genomic_DNA"/>
</dbReference>